<feature type="region of interest" description="Disordered" evidence="6">
    <location>
        <begin position="352"/>
        <end position="387"/>
    </location>
</feature>
<evidence type="ECO:0000256" key="7">
    <source>
        <dbReference type="SAM" id="SignalP"/>
    </source>
</evidence>
<feature type="chain" id="PRO_5013208948" evidence="7">
    <location>
        <begin position="20"/>
        <end position="418"/>
    </location>
</feature>
<feature type="signal peptide" evidence="7">
    <location>
        <begin position="1"/>
        <end position="19"/>
    </location>
</feature>
<dbReference type="Gene3D" id="2.60.120.200">
    <property type="match status" value="1"/>
</dbReference>
<name>A0A1Y2H065_9FUNG</name>
<dbReference type="PANTHER" id="PTHR10963">
    <property type="entry name" value="GLYCOSYL HYDROLASE-RELATED"/>
    <property type="match status" value="1"/>
</dbReference>
<dbReference type="PANTHER" id="PTHR10963:SF22">
    <property type="entry name" value="GLYCOSIDASE CRH2-RELATED"/>
    <property type="match status" value="1"/>
</dbReference>
<proteinExistence type="predicted"/>
<dbReference type="PROSITE" id="PS50941">
    <property type="entry name" value="CHIT_BIND_I_2"/>
    <property type="match status" value="1"/>
</dbReference>
<reference evidence="10 11" key="1">
    <citation type="submission" date="2016-07" db="EMBL/GenBank/DDBJ databases">
        <title>Pervasive Adenine N6-methylation of Active Genes in Fungi.</title>
        <authorList>
            <consortium name="DOE Joint Genome Institute"/>
            <person name="Mondo S.J."/>
            <person name="Dannebaum R.O."/>
            <person name="Kuo R.C."/>
            <person name="Labutti K."/>
            <person name="Haridas S."/>
            <person name="Kuo A."/>
            <person name="Salamov A."/>
            <person name="Ahrendt S.R."/>
            <person name="Lipzen A."/>
            <person name="Sullivan W."/>
            <person name="Andreopoulos W.B."/>
            <person name="Clum A."/>
            <person name="Lindquist E."/>
            <person name="Daum C."/>
            <person name="Ramamoorthy G.K."/>
            <person name="Gryganskyi A."/>
            <person name="Culley D."/>
            <person name="Magnuson J.K."/>
            <person name="James T.Y."/>
            <person name="O'Malley M.A."/>
            <person name="Stajich J.E."/>
            <person name="Spatafora J.W."/>
            <person name="Visel A."/>
            <person name="Grigoriev I.V."/>
        </authorList>
    </citation>
    <scope>NUCLEOTIDE SEQUENCE [LARGE SCALE GENOMIC DNA]</scope>
    <source>
        <strain evidence="10 11">NRRL 3116</strain>
    </source>
</reference>
<dbReference type="PROSITE" id="PS51762">
    <property type="entry name" value="GH16_2"/>
    <property type="match status" value="1"/>
</dbReference>
<dbReference type="RefSeq" id="XP_021885663.1">
    <property type="nucleotide sequence ID" value="XM_022022855.1"/>
</dbReference>
<keyword evidence="2 7" id="KW-0732">Signal</keyword>
<accession>A0A1Y2H065</accession>
<keyword evidence="10" id="KW-0430">Lectin</keyword>
<keyword evidence="11" id="KW-1185">Reference proteome</keyword>
<dbReference type="PROSITE" id="PS01034">
    <property type="entry name" value="GH16_1"/>
    <property type="match status" value="1"/>
</dbReference>
<evidence type="ECO:0000256" key="4">
    <source>
        <dbReference type="ARBA" id="ARBA00023295"/>
    </source>
</evidence>
<dbReference type="STRING" id="64571.A0A1Y2H065"/>
<keyword evidence="3" id="KW-0378">Hydrolase</keyword>
<dbReference type="PROSITE" id="PS00026">
    <property type="entry name" value="CHIT_BIND_I_1"/>
    <property type="match status" value="1"/>
</dbReference>
<dbReference type="InParanoid" id="A0A1Y2H065"/>
<feature type="disulfide bond" evidence="5">
    <location>
        <begin position="65"/>
        <end position="79"/>
    </location>
</feature>
<dbReference type="Pfam" id="PF00722">
    <property type="entry name" value="Glyco_hydro_16"/>
    <property type="match status" value="1"/>
</dbReference>
<evidence type="ECO:0000313" key="10">
    <source>
        <dbReference type="EMBL" id="ORZ27960.1"/>
    </source>
</evidence>
<dbReference type="EMBL" id="MCFF01000003">
    <property type="protein sequence ID" value="ORZ27960.1"/>
    <property type="molecule type" value="Genomic_DNA"/>
</dbReference>
<dbReference type="GO" id="GO:0005975">
    <property type="term" value="P:carbohydrate metabolic process"/>
    <property type="evidence" value="ECO:0007669"/>
    <property type="project" value="InterPro"/>
</dbReference>
<feature type="domain" description="GH16" evidence="9">
    <location>
        <begin position="90"/>
        <end position="339"/>
    </location>
</feature>
<dbReference type="InterPro" id="IPR036861">
    <property type="entry name" value="Endochitinase-like_sf"/>
</dbReference>
<evidence type="ECO:0000256" key="6">
    <source>
        <dbReference type="SAM" id="MobiDB-lite"/>
    </source>
</evidence>
<gene>
    <name evidence="10" type="ORF">BCR41DRAFT_346302</name>
</gene>
<evidence type="ECO:0000259" key="9">
    <source>
        <dbReference type="PROSITE" id="PS51762"/>
    </source>
</evidence>
<dbReference type="SUPFAM" id="SSF57016">
    <property type="entry name" value="Plant lectins/antimicrobial peptides"/>
    <property type="match status" value="1"/>
</dbReference>
<evidence type="ECO:0000313" key="11">
    <source>
        <dbReference type="Proteomes" id="UP000193648"/>
    </source>
</evidence>
<dbReference type="InterPro" id="IPR050546">
    <property type="entry name" value="Glycosyl_Hydrlase_16"/>
</dbReference>
<evidence type="ECO:0000256" key="2">
    <source>
        <dbReference type="ARBA" id="ARBA00022729"/>
    </source>
</evidence>
<dbReference type="GO" id="GO:0030246">
    <property type="term" value="F:carbohydrate binding"/>
    <property type="evidence" value="ECO:0007669"/>
    <property type="project" value="UniProtKB-KW"/>
</dbReference>
<dbReference type="GO" id="GO:0008061">
    <property type="term" value="F:chitin binding"/>
    <property type="evidence" value="ECO:0007669"/>
    <property type="project" value="UniProtKB-UniRule"/>
</dbReference>
<feature type="compositionally biased region" description="Basic and acidic residues" evidence="6">
    <location>
        <begin position="375"/>
        <end position="387"/>
    </location>
</feature>
<feature type="compositionally biased region" description="Gly residues" evidence="6">
    <location>
        <begin position="363"/>
        <end position="374"/>
    </location>
</feature>
<feature type="domain" description="Chitin-binding type-1" evidence="8">
    <location>
        <begin position="47"/>
        <end position="96"/>
    </location>
</feature>
<dbReference type="InterPro" id="IPR008263">
    <property type="entry name" value="GH16_AS"/>
</dbReference>
<keyword evidence="4" id="KW-0326">Glycosidase</keyword>
<dbReference type="GO" id="GO:0004553">
    <property type="term" value="F:hydrolase activity, hydrolyzing O-glycosyl compounds"/>
    <property type="evidence" value="ECO:0007669"/>
    <property type="project" value="InterPro"/>
</dbReference>
<dbReference type="InterPro" id="IPR018371">
    <property type="entry name" value="Chitin-binding_1_CS"/>
</dbReference>
<sequence length="418" mass="45097">MRSLSALTILLLSAAIATAQQAHGQPEALINPDMTSQRPKLALATSPTGCKNSPFGGNCPSDAPCCSGAGYCGSDPSFCAEACQASGSYAPDSCWPLPMAVNLHDEFANKSRMVSILDFNGFPDTADWVIDRTPGTQAHAVITDDQKLVLKLNRIEKHPETGGGIGATVHASRWMKYGTIEARIKTASNQPGPVSSFILISSTSGDEVDFEVVGKDPTDVQTNFYYKVQPGHEVNYGNAKHIDVGVDTSLDYHTYKLEWTETEMKWYFDDVLKRTTAAVEAVGQYPDTPMRAAFGLWDGGYGNEGTAEWAGKNTSYEPNDQREYQMWIDWVKITPLYPDNSTEPWPGAKYLEQMKTGNNGDSGSNGGIGNGGGQKDGDNNGHIRPDDHSFDSASSFISPVGKTILLVAFTTLAATLLA</sequence>
<evidence type="ECO:0000259" key="8">
    <source>
        <dbReference type="PROSITE" id="PS50941"/>
    </source>
</evidence>
<comment type="caution">
    <text evidence="5">Lacks conserved residue(s) required for the propagation of feature annotation.</text>
</comment>
<dbReference type="AlphaFoldDB" id="A0A1Y2H065"/>
<dbReference type="Proteomes" id="UP000193648">
    <property type="component" value="Unassembled WGS sequence"/>
</dbReference>
<dbReference type="InterPro" id="IPR013320">
    <property type="entry name" value="ConA-like_dom_sf"/>
</dbReference>
<dbReference type="SUPFAM" id="SSF49899">
    <property type="entry name" value="Concanavalin A-like lectins/glucanases"/>
    <property type="match status" value="1"/>
</dbReference>
<evidence type="ECO:0000256" key="3">
    <source>
        <dbReference type="ARBA" id="ARBA00022801"/>
    </source>
</evidence>
<protein>
    <submittedName>
        <fullName evidence="10">Concanavalin A-like lectin/glucanase domain-containing protein</fullName>
    </submittedName>
</protein>
<dbReference type="InterPro" id="IPR001002">
    <property type="entry name" value="Chitin-bd_1"/>
</dbReference>
<comment type="caution">
    <text evidence="10">The sequence shown here is derived from an EMBL/GenBank/DDBJ whole genome shotgun (WGS) entry which is preliminary data.</text>
</comment>
<evidence type="ECO:0000256" key="1">
    <source>
        <dbReference type="ARBA" id="ARBA00022669"/>
    </source>
</evidence>
<organism evidence="10 11">
    <name type="scientific">Lobosporangium transversale</name>
    <dbReference type="NCBI Taxonomy" id="64571"/>
    <lineage>
        <taxon>Eukaryota</taxon>
        <taxon>Fungi</taxon>
        <taxon>Fungi incertae sedis</taxon>
        <taxon>Mucoromycota</taxon>
        <taxon>Mortierellomycotina</taxon>
        <taxon>Mortierellomycetes</taxon>
        <taxon>Mortierellales</taxon>
        <taxon>Mortierellaceae</taxon>
        <taxon>Lobosporangium</taxon>
    </lineage>
</organism>
<dbReference type="OrthoDB" id="4781at2759"/>
<dbReference type="GeneID" id="33564699"/>
<dbReference type="InterPro" id="IPR000757">
    <property type="entry name" value="Beta-glucanase-like"/>
</dbReference>
<evidence type="ECO:0000256" key="5">
    <source>
        <dbReference type="PROSITE-ProRule" id="PRU00261"/>
    </source>
</evidence>
<keyword evidence="5" id="KW-1015">Disulfide bond</keyword>
<keyword evidence="1 5" id="KW-0147">Chitin-binding</keyword>